<gene>
    <name evidence="3" type="ORF">AWC38_SpisGene13097</name>
</gene>
<feature type="region of interest" description="Disordered" evidence="1">
    <location>
        <begin position="1"/>
        <end position="40"/>
    </location>
</feature>
<dbReference type="PANTHER" id="PTHR47331">
    <property type="entry name" value="PHD-TYPE DOMAIN-CONTAINING PROTEIN"/>
    <property type="match status" value="1"/>
</dbReference>
<organism evidence="3 4">
    <name type="scientific">Stylophora pistillata</name>
    <name type="common">Smooth cauliflower coral</name>
    <dbReference type="NCBI Taxonomy" id="50429"/>
    <lineage>
        <taxon>Eukaryota</taxon>
        <taxon>Metazoa</taxon>
        <taxon>Cnidaria</taxon>
        <taxon>Anthozoa</taxon>
        <taxon>Hexacorallia</taxon>
        <taxon>Scleractinia</taxon>
        <taxon>Astrocoeniina</taxon>
        <taxon>Pocilloporidae</taxon>
        <taxon>Stylophora</taxon>
    </lineage>
</organism>
<dbReference type="InterPro" id="IPR008737">
    <property type="entry name" value="DUF1758"/>
</dbReference>
<dbReference type="EMBL" id="LSMT01000241">
    <property type="protein sequence ID" value="PFX22389.1"/>
    <property type="molecule type" value="Genomic_DNA"/>
</dbReference>
<sequence>MRLHLHMLPPGSNHLLHKSELSSGSTGRTGEEGKSSERTHMTTMTIKLTVPTEFVALQTVPVYLTNGRKRVQVNALLDEGSSKAYLNSDVAAELGLEGRPHQLTVKVLNDNQEKLNSSIVEFTIHSLDGKVHKSTSAYTAERVTGNIQVVNWNLYKYKWKHLKSIKFPRVGPRPIDDLLIGVDQAELLCSLEDVTGKPGEPIARLTPLGWTCIGRRGLQTDTVQTNFTFVVNQDSHGLNNLVRRFWDFEEPKEIQIVKPEEKLAKSTVAESLTFEDGRYSVGFFRSSALAGEECTSSMMLKQSSSVPIFADSDGK</sequence>
<evidence type="ECO:0000256" key="1">
    <source>
        <dbReference type="SAM" id="MobiDB-lite"/>
    </source>
</evidence>
<evidence type="ECO:0000313" key="4">
    <source>
        <dbReference type="Proteomes" id="UP000225706"/>
    </source>
</evidence>
<name>A0A2B4S024_STYPI</name>
<dbReference type="OrthoDB" id="5984815at2759"/>
<evidence type="ECO:0000313" key="3">
    <source>
        <dbReference type="EMBL" id="PFX22389.1"/>
    </source>
</evidence>
<evidence type="ECO:0000259" key="2">
    <source>
        <dbReference type="Pfam" id="PF05585"/>
    </source>
</evidence>
<dbReference type="Proteomes" id="UP000225706">
    <property type="component" value="Unassembled WGS sequence"/>
</dbReference>
<dbReference type="Pfam" id="PF05585">
    <property type="entry name" value="DUF1758"/>
    <property type="match status" value="1"/>
</dbReference>
<feature type="domain" description="DUF1758" evidence="2">
    <location>
        <begin position="70"/>
        <end position="184"/>
    </location>
</feature>
<keyword evidence="4" id="KW-1185">Reference proteome</keyword>
<feature type="compositionally biased region" description="Basic and acidic residues" evidence="1">
    <location>
        <begin position="29"/>
        <end position="40"/>
    </location>
</feature>
<dbReference type="STRING" id="50429.A0A2B4S024"/>
<accession>A0A2B4S024</accession>
<dbReference type="AlphaFoldDB" id="A0A2B4S024"/>
<dbReference type="PANTHER" id="PTHR47331:SF1">
    <property type="entry name" value="GAG-LIKE PROTEIN"/>
    <property type="match status" value="1"/>
</dbReference>
<proteinExistence type="predicted"/>
<protein>
    <recommendedName>
        <fullName evidence="2">DUF1758 domain-containing protein</fullName>
    </recommendedName>
</protein>
<comment type="caution">
    <text evidence="3">The sequence shown here is derived from an EMBL/GenBank/DDBJ whole genome shotgun (WGS) entry which is preliminary data.</text>
</comment>
<reference evidence="4" key="1">
    <citation type="journal article" date="2017" name="bioRxiv">
        <title>Comparative analysis of the genomes of Stylophora pistillata and Acropora digitifera provides evidence for extensive differences between species of corals.</title>
        <authorList>
            <person name="Voolstra C.R."/>
            <person name="Li Y."/>
            <person name="Liew Y.J."/>
            <person name="Baumgarten S."/>
            <person name="Zoccola D."/>
            <person name="Flot J.-F."/>
            <person name="Tambutte S."/>
            <person name="Allemand D."/>
            <person name="Aranda M."/>
        </authorList>
    </citation>
    <scope>NUCLEOTIDE SEQUENCE [LARGE SCALE GENOMIC DNA]</scope>
</reference>